<sequence>MARLEVVPWSMARIGMQVSLWRERWRAARGPSTPAVERDSLPGAAMLTRVMAERRMRQLTRRIGMALAAALLALGMVTAQAQDGGPADPLPELRDIGQTLDWQAMAEGPRPASVPLGPITALGGIADWVHLTGAGSRTWYTRRGTLRQMEGIYRRQRELLESAGFEIRTAGFTADRAGLGVGSNAWIGLYLGANPLPAEAPVLQGTDQPAQGAIVASREGAEGILWVVMLVTQPAAQQIGVLLDLTQTQRSGPAPPLGLQALDQGIARRGRVVLDGLHFNEAGGLAPESEPVLAALAHYLRANQRQEFRLVGHTEERGSLADAARLSQVQAEAVIAALIERHGIPRDSLRAFGLGPLSPLFPNDSEAGRARNRRVELVAGP</sequence>
<dbReference type="CDD" id="cd07185">
    <property type="entry name" value="OmpA_C-like"/>
    <property type="match status" value="1"/>
</dbReference>
<protein>
    <recommendedName>
        <fullName evidence="2">OmpA-like domain-containing protein</fullName>
    </recommendedName>
</protein>
<dbReference type="Proteomes" id="UP000244810">
    <property type="component" value="Unassembled WGS sequence"/>
</dbReference>
<feature type="domain" description="OmpA-like" evidence="2">
    <location>
        <begin position="266"/>
        <end position="381"/>
    </location>
</feature>
<dbReference type="PANTHER" id="PTHR30329">
    <property type="entry name" value="STATOR ELEMENT OF FLAGELLAR MOTOR COMPLEX"/>
    <property type="match status" value="1"/>
</dbReference>
<dbReference type="InterPro" id="IPR006665">
    <property type="entry name" value="OmpA-like"/>
</dbReference>
<dbReference type="Gene3D" id="3.30.1330.60">
    <property type="entry name" value="OmpA-like domain"/>
    <property type="match status" value="1"/>
</dbReference>
<gene>
    <name evidence="3" type="ORF">DDE23_17985</name>
</gene>
<keyword evidence="4" id="KW-1185">Reference proteome</keyword>
<evidence type="ECO:0000256" key="1">
    <source>
        <dbReference type="PROSITE-ProRule" id="PRU00473"/>
    </source>
</evidence>
<dbReference type="Pfam" id="PF00691">
    <property type="entry name" value="OmpA"/>
    <property type="match status" value="1"/>
</dbReference>
<name>A0A2T7UN00_9RHOB</name>
<evidence type="ECO:0000313" key="4">
    <source>
        <dbReference type="Proteomes" id="UP000244810"/>
    </source>
</evidence>
<reference evidence="3 4" key="1">
    <citation type="journal article" date="2011" name="Syst. Appl. Microbiol.">
        <title>Defluviimonas denitrificans gen. nov., sp. nov., and Pararhodobacter aggregans gen. nov., sp. nov., non-phototrophic Rhodobacteraceae from the biofilter of a marine aquaculture.</title>
        <authorList>
            <person name="Foesel B.U."/>
            <person name="Drake H.L."/>
            <person name="Schramm A."/>
        </authorList>
    </citation>
    <scope>NUCLEOTIDE SEQUENCE [LARGE SCALE GENOMIC DNA]</scope>
    <source>
        <strain evidence="3 4">D1-19</strain>
    </source>
</reference>
<organism evidence="3 4">
    <name type="scientific">Pararhodobacter aggregans</name>
    <dbReference type="NCBI Taxonomy" id="404875"/>
    <lineage>
        <taxon>Bacteria</taxon>
        <taxon>Pseudomonadati</taxon>
        <taxon>Pseudomonadota</taxon>
        <taxon>Alphaproteobacteria</taxon>
        <taxon>Rhodobacterales</taxon>
        <taxon>Paracoccaceae</taxon>
        <taxon>Pararhodobacter</taxon>
    </lineage>
</organism>
<evidence type="ECO:0000259" key="2">
    <source>
        <dbReference type="PROSITE" id="PS51123"/>
    </source>
</evidence>
<dbReference type="InterPro" id="IPR036737">
    <property type="entry name" value="OmpA-like_sf"/>
</dbReference>
<comment type="caution">
    <text evidence="3">The sequence shown here is derived from an EMBL/GenBank/DDBJ whole genome shotgun (WGS) entry which is preliminary data.</text>
</comment>
<dbReference type="EMBL" id="QDDR01000010">
    <property type="protein sequence ID" value="PVE46083.1"/>
    <property type="molecule type" value="Genomic_DNA"/>
</dbReference>
<evidence type="ECO:0000313" key="3">
    <source>
        <dbReference type="EMBL" id="PVE46083.1"/>
    </source>
</evidence>
<keyword evidence="1" id="KW-0472">Membrane</keyword>
<dbReference type="PANTHER" id="PTHR30329:SF21">
    <property type="entry name" value="LIPOPROTEIN YIAD-RELATED"/>
    <property type="match status" value="1"/>
</dbReference>
<dbReference type="SUPFAM" id="SSF103088">
    <property type="entry name" value="OmpA-like"/>
    <property type="match status" value="1"/>
</dbReference>
<dbReference type="InterPro" id="IPR050330">
    <property type="entry name" value="Bact_OuterMem_StrucFunc"/>
</dbReference>
<dbReference type="PROSITE" id="PS51123">
    <property type="entry name" value="OMPA_2"/>
    <property type="match status" value="1"/>
</dbReference>
<proteinExistence type="predicted"/>
<dbReference type="GO" id="GO:0016020">
    <property type="term" value="C:membrane"/>
    <property type="evidence" value="ECO:0007669"/>
    <property type="project" value="UniProtKB-UniRule"/>
</dbReference>
<accession>A0A2T7UN00</accession>
<dbReference type="AlphaFoldDB" id="A0A2T7UN00"/>